<organism evidence="16">
    <name type="scientific">uncultured Rubrobacteraceae bacterium</name>
    <dbReference type="NCBI Taxonomy" id="349277"/>
    <lineage>
        <taxon>Bacteria</taxon>
        <taxon>Bacillati</taxon>
        <taxon>Actinomycetota</taxon>
        <taxon>Rubrobacteria</taxon>
        <taxon>Rubrobacterales</taxon>
        <taxon>Rubrobacteraceae</taxon>
        <taxon>environmental samples</taxon>
    </lineage>
</organism>
<evidence type="ECO:0000256" key="7">
    <source>
        <dbReference type="ARBA" id="ARBA00022857"/>
    </source>
</evidence>
<feature type="domain" description="KARI C-terminal knotted" evidence="15">
    <location>
        <begin position="182"/>
        <end position="327"/>
    </location>
</feature>
<evidence type="ECO:0000256" key="10">
    <source>
        <dbReference type="ARBA" id="ARBA00049021"/>
    </source>
</evidence>
<evidence type="ECO:0000256" key="11">
    <source>
        <dbReference type="HAMAP-Rule" id="MF_00435"/>
    </source>
</evidence>
<dbReference type="NCBIfam" id="NF004017">
    <property type="entry name" value="PRK05479.1"/>
    <property type="match status" value="1"/>
</dbReference>
<dbReference type="NCBIfam" id="TIGR00465">
    <property type="entry name" value="ilvC"/>
    <property type="match status" value="1"/>
</dbReference>
<evidence type="ECO:0000259" key="14">
    <source>
        <dbReference type="PROSITE" id="PS51850"/>
    </source>
</evidence>
<dbReference type="HAMAP" id="MF_00435">
    <property type="entry name" value="IlvC"/>
    <property type="match status" value="1"/>
</dbReference>
<dbReference type="NCBIfam" id="NF009940">
    <property type="entry name" value="PRK13403.1"/>
    <property type="match status" value="1"/>
</dbReference>
<dbReference type="EC" id="1.1.1.86" evidence="11"/>
<accession>A0A6J4QIP6</accession>
<comment type="pathway">
    <text evidence="1 11">Amino-acid biosynthesis; L-valine biosynthesis; L-valine from pyruvate: step 2/4.</text>
</comment>
<evidence type="ECO:0000256" key="1">
    <source>
        <dbReference type="ARBA" id="ARBA00004864"/>
    </source>
</evidence>
<keyword evidence="7 11" id="KW-0521">NADP</keyword>
<dbReference type="PIRSF" id="PIRSF000116">
    <property type="entry name" value="IlvC_gammaproteo"/>
    <property type="match status" value="1"/>
</dbReference>
<dbReference type="InterPro" id="IPR036291">
    <property type="entry name" value="NAD(P)-bd_dom_sf"/>
</dbReference>
<feature type="binding site" evidence="11">
    <location>
        <position position="52"/>
    </location>
    <ligand>
        <name>NADP(+)</name>
        <dbReference type="ChEBI" id="CHEBI:58349"/>
    </ligand>
</feature>
<feature type="binding site" evidence="11">
    <location>
        <position position="133"/>
    </location>
    <ligand>
        <name>NADP(+)</name>
        <dbReference type="ChEBI" id="CHEBI:58349"/>
    </ligand>
</feature>
<reference evidence="16" key="1">
    <citation type="submission" date="2020-02" db="EMBL/GenBank/DDBJ databases">
        <authorList>
            <person name="Meier V. D."/>
        </authorList>
    </citation>
    <scope>NUCLEOTIDE SEQUENCE</scope>
    <source>
        <strain evidence="16">AVDCRST_MAG28</strain>
    </source>
</reference>
<dbReference type="GO" id="GO:0005829">
    <property type="term" value="C:cytosol"/>
    <property type="evidence" value="ECO:0007669"/>
    <property type="project" value="TreeGrafter"/>
</dbReference>
<evidence type="ECO:0000256" key="2">
    <source>
        <dbReference type="ARBA" id="ARBA00004885"/>
    </source>
</evidence>
<feature type="binding site" evidence="11 12">
    <location>
        <position position="190"/>
    </location>
    <ligand>
        <name>Mg(2+)</name>
        <dbReference type="ChEBI" id="CHEBI:18420"/>
        <label>2</label>
    </ligand>
</feature>
<dbReference type="Pfam" id="PF01450">
    <property type="entry name" value="KARI_C"/>
    <property type="match status" value="1"/>
</dbReference>
<keyword evidence="9 11" id="KW-0100">Branched-chain amino acid biosynthesis</keyword>
<comment type="cofactor">
    <cofactor evidence="11">
        <name>Mg(2+)</name>
        <dbReference type="ChEBI" id="CHEBI:18420"/>
    </cofactor>
    <text evidence="11">Binds 2 magnesium ions per subunit.</text>
</comment>
<feature type="binding site" evidence="11 12">
    <location>
        <position position="194"/>
    </location>
    <ligand>
        <name>Mg(2+)</name>
        <dbReference type="ChEBI" id="CHEBI:18420"/>
        <label>1</label>
    </ligand>
</feature>
<feature type="region of interest" description="Disordered" evidence="13">
    <location>
        <begin position="326"/>
        <end position="347"/>
    </location>
</feature>
<feature type="binding site" evidence="11 12">
    <location>
        <position position="251"/>
    </location>
    <ligand>
        <name>substrate</name>
    </ligand>
</feature>
<dbReference type="FunFam" id="3.40.50.720:FF:000023">
    <property type="entry name" value="Ketol-acid reductoisomerase (NADP(+))"/>
    <property type="match status" value="1"/>
</dbReference>
<dbReference type="PANTHER" id="PTHR21371:SF1">
    <property type="entry name" value="KETOL-ACID REDUCTOISOMERASE, MITOCHONDRIAL"/>
    <property type="match status" value="1"/>
</dbReference>
<comment type="pathway">
    <text evidence="2 11">Amino-acid biosynthesis; L-isoleucine biosynthesis; L-isoleucine from 2-oxobutanoate: step 2/4.</text>
</comment>
<dbReference type="Gene3D" id="3.40.50.720">
    <property type="entry name" value="NAD(P)-binding Rossmann-like Domain"/>
    <property type="match status" value="1"/>
</dbReference>
<dbReference type="Gene3D" id="6.10.240.10">
    <property type="match status" value="1"/>
</dbReference>
<keyword evidence="5 11" id="KW-0479">Metal-binding</keyword>
<dbReference type="InterPro" id="IPR013116">
    <property type="entry name" value="KARI_N"/>
</dbReference>
<feature type="binding site" evidence="11 12">
    <location>
        <position position="230"/>
    </location>
    <ligand>
        <name>Mg(2+)</name>
        <dbReference type="ChEBI" id="CHEBI:18420"/>
        <label>2</label>
    </ligand>
</feature>
<evidence type="ECO:0000259" key="15">
    <source>
        <dbReference type="PROSITE" id="PS51851"/>
    </source>
</evidence>
<evidence type="ECO:0000256" key="13">
    <source>
        <dbReference type="SAM" id="MobiDB-lite"/>
    </source>
</evidence>
<evidence type="ECO:0000256" key="12">
    <source>
        <dbReference type="PROSITE-ProRule" id="PRU01198"/>
    </source>
</evidence>
<feature type="domain" description="KARI N-terminal Rossmann" evidence="14">
    <location>
        <begin position="1"/>
        <end position="181"/>
    </location>
</feature>
<dbReference type="GO" id="GO:0050661">
    <property type="term" value="F:NADP binding"/>
    <property type="evidence" value="ECO:0007669"/>
    <property type="project" value="InterPro"/>
</dbReference>
<dbReference type="GO" id="GO:0016853">
    <property type="term" value="F:isomerase activity"/>
    <property type="evidence" value="ECO:0007669"/>
    <property type="project" value="UniProtKB-KW"/>
</dbReference>
<dbReference type="InterPro" id="IPR014359">
    <property type="entry name" value="KARI_prok"/>
</dbReference>
<keyword evidence="6 11" id="KW-0460">Magnesium</keyword>
<evidence type="ECO:0000256" key="5">
    <source>
        <dbReference type="ARBA" id="ARBA00022723"/>
    </source>
</evidence>
<dbReference type="InterPro" id="IPR008927">
    <property type="entry name" value="6-PGluconate_DH-like_C_sf"/>
</dbReference>
<feature type="binding site" evidence="11 12">
    <location>
        <position position="226"/>
    </location>
    <ligand>
        <name>Mg(2+)</name>
        <dbReference type="ChEBI" id="CHEBI:18420"/>
        <label>2</label>
    </ligand>
</feature>
<sequence length="347" mass="37394">MARVYREGDIGNEITQRKVAILGYGSQGHAHALNLKDSGCDVAVGLYEGSPSKQKAEGEGLQVMNIADAVRWADVVMMLLPDERQPAVFKNEVEPNLSEGMLMLFAHGFNIHFNQIVVPPEVDLGLVAPKGPGHVLRRLYVEGKGMPSLFAVHNDASGEARDVILSYARGIGSGRAGIIQTTFAEETETDLFGEQAVLCGGLTELLKAGFDTLVEAGYQPELAYYECVNELKLIVDLIYEGGLAGMRYSISNTAEYGDYTAGPKIIDEAARQRMREILADIQTGKFARDWVLENQAGGASFLAMRRREAELQVEKVGAELRALAAEGVEASASSASPTASPTGGDKR</sequence>
<dbReference type="InterPro" id="IPR013023">
    <property type="entry name" value="KARI"/>
</dbReference>
<comment type="caution">
    <text evidence="11">Lacks conserved residue(s) required for the propagation of feature annotation.</text>
</comment>
<dbReference type="InterPro" id="IPR000506">
    <property type="entry name" value="KARI_C"/>
</dbReference>
<feature type="active site" evidence="11">
    <location>
        <position position="107"/>
    </location>
</feature>
<dbReference type="UniPathway" id="UPA00049">
    <property type="reaction ID" value="UER00060"/>
</dbReference>
<evidence type="ECO:0000313" key="16">
    <source>
        <dbReference type="EMBL" id="CAA9438412.1"/>
    </source>
</evidence>
<gene>
    <name evidence="11" type="primary">ilvC</name>
    <name evidence="16" type="ORF">AVDCRST_MAG28-146</name>
</gene>
<dbReference type="EMBL" id="CADCVE010000006">
    <property type="protein sequence ID" value="CAA9438412.1"/>
    <property type="molecule type" value="Genomic_DNA"/>
</dbReference>
<comment type="catalytic activity">
    <reaction evidence="10 11">
        <text>(2R)-2,3-dihydroxy-3-methylbutanoate + NADP(+) = (2S)-2-acetolactate + NADPH + H(+)</text>
        <dbReference type="Rhea" id="RHEA:22068"/>
        <dbReference type="ChEBI" id="CHEBI:15378"/>
        <dbReference type="ChEBI" id="CHEBI:49072"/>
        <dbReference type="ChEBI" id="CHEBI:57783"/>
        <dbReference type="ChEBI" id="CHEBI:58349"/>
        <dbReference type="ChEBI" id="CHEBI:58476"/>
        <dbReference type="EC" id="1.1.1.86"/>
    </reaction>
</comment>
<comment type="catalytic activity">
    <reaction evidence="11">
        <text>(2R,3R)-2,3-dihydroxy-3-methylpentanoate + NADP(+) = (S)-2-ethyl-2-hydroxy-3-oxobutanoate + NADPH + H(+)</text>
        <dbReference type="Rhea" id="RHEA:13493"/>
        <dbReference type="ChEBI" id="CHEBI:15378"/>
        <dbReference type="ChEBI" id="CHEBI:49256"/>
        <dbReference type="ChEBI" id="CHEBI:49258"/>
        <dbReference type="ChEBI" id="CHEBI:57783"/>
        <dbReference type="ChEBI" id="CHEBI:58349"/>
        <dbReference type="EC" id="1.1.1.86"/>
    </reaction>
</comment>
<comment type="function">
    <text evidence="11">Involved in the biosynthesis of branched-chain amino acids (BCAA). Catalyzes an alkyl-migration followed by a ketol-acid reduction of (S)-2-acetolactate (S2AL) to yield (R)-2,3-dihydroxy-isovalerate. In the isomerase reaction, S2AL is rearranged via a Mg-dependent methyl migration to produce 3-hydroxy-3-methyl-2-ketobutyrate (HMKB). In the reductase reaction, this 2-ketoacid undergoes a metal-dependent reduction by NADPH to yield (R)-2,3-dihydroxy-isovalerate.</text>
</comment>
<evidence type="ECO:0000256" key="3">
    <source>
        <dbReference type="ARBA" id="ARBA00010318"/>
    </source>
</evidence>
<dbReference type="Pfam" id="PF07991">
    <property type="entry name" value="KARI_N"/>
    <property type="match status" value="1"/>
</dbReference>
<protein>
    <recommendedName>
        <fullName evidence="11">Ketol-acid reductoisomerase (NADP(+))</fullName>
        <shortName evidence="11">KARI</shortName>
        <ecNumber evidence="11">1.1.1.86</ecNumber>
    </recommendedName>
    <alternativeName>
        <fullName evidence="11">Acetohydroxy-acid isomeroreductase</fullName>
        <shortName evidence="11">AHIR</shortName>
    </alternativeName>
    <alternativeName>
        <fullName evidence="11">Alpha-keto-beta-hydroxylacyl reductoisomerase</fullName>
    </alternativeName>
</protein>
<feature type="binding site" evidence="11">
    <location>
        <position position="50"/>
    </location>
    <ligand>
        <name>NADP(+)</name>
        <dbReference type="ChEBI" id="CHEBI:58349"/>
    </ligand>
</feature>
<comment type="similarity">
    <text evidence="3 11 12">Belongs to the ketol-acid reductoisomerase family.</text>
</comment>
<feature type="binding site" evidence="11">
    <location>
        <begin position="24"/>
        <end position="27"/>
    </location>
    <ligand>
        <name>NADP(+)</name>
        <dbReference type="ChEBI" id="CHEBI:58349"/>
    </ligand>
</feature>
<evidence type="ECO:0000256" key="8">
    <source>
        <dbReference type="ARBA" id="ARBA00023002"/>
    </source>
</evidence>
<dbReference type="SUPFAM" id="SSF51735">
    <property type="entry name" value="NAD(P)-binding Rossmann-fold domains"/>
    <property type="match status" value="1"/>
</dbReference>
<dbReference type="GO" id="GO:0000287">
    <property type="term" value="F:magnesium ion binding"/>
    <property type="evidence" value="ECO:0007669"/>
    <property type="project" value="UniProtKB-UniRule"/>
</dbReference>
<dbReference type="PROSITE" id="PS51850">
    <property type="entry name" value="KARI_N"/>
    <property type="match status" value="1"/>
</dbReference>
<dbReference type="PROSITE" id="PS51851">
    <property type="entry name" value="KARI_C"/>
    <property type="match status" value="1"/>
</dbReference>
<dbReference type="UniPathway" id="UPA00047">
    <property type="reaction ID" value="UER00056"/>
</dbReference>
<dbReference type="AlphaFoldDB" id="A0A6J4QIP6"/>
<dbReference type="GO" id="GO:0009097">
    <property type="term" value="P:isoleucine biosynthetic process"/>
    <property type="evidence" value="ECO:0007669"/>
    <property type="project" value="UniProtKB-UniRule"/>
</dbReference>
<proteinExistence type="inferred from homology"/>
<dbReference type="GO" id="GO:0004455">
    <property type="term" value="F:ketol-acid reductoisomerase activity"/>
    <property type="evidence" value="ECO:0007669"/>
    <property type="project" value="UniProtKB-UniRule"/>
</dbReference>
<evidence type="ECO:0000256" key="9">
    <source>
        <dbReference type="ARBA" id="ARBA00023304"/>
    </source>
</evidence>
<keyword evidence="8 11" id="KW-0560">Oxidoreductase</keyword>
<evidence type="ECO:0000256" key="6">
    <source>
        <dbReference type="ARBA" id="ARBA00022842"/>
    </source>
</evidence>
<dbReference type="SUPFAM" id="SSF48179">
    <property type="entry name" value="6-phosphogluconate dehydrogenase C-terminal domain-like"/>
    <property type="match status" value="1"/>
</dbReference>
<keyword evidence="16" id="KW-0413">Isomerase</keyword>
<dbReference type="PANTHER" id="PTHR21371">
    <property type="entry name" value="KETOL-ACID REDUCTOISOMERASE, MITOCHONDRIAL"/>
    <property type="match status" value="1"/>
</dbReference>
<evidence type="ECO:0000256" key="4">
    <source>
        <dbReference type="ARBA" id="ARBA00022605"/>
    </source>
</evidence>
<feature type="binding site" evidence="11 12">
    <location>
        <position position="190"/>
    </location>
    <ligand>
        <name>Mg(2+)</name>
        <dbReference type="ChEBI" id="CHEBI:18420"/>
        <label>1</label>
    </ligand>
</feature>
<dbReference type="GO" id="GO:0009099">
    <property type="term" value="P:L-valine biosynthetic process"/>
    <property type="evidence" value="ECO:0007669"/>
    <property type="project" value="UniProtKB-UniRule"/>
</dbReference>
<keyword evidence="4 11" id="KW-0028">Amino-acid biosynthesis</keyword>
<name>A0A6J4QIP6_9ACTN</name>